<protein>
    <submittedName>
        <fullName evidence="1">Peptidase propeptide and YPEB domain protein</fullName>
    </submittedName>
</protein>
<accession>A0A0U5B950</accession>
<sequence length="372" mass="41652">MRKAIGKIHLALSLLAGIFIVLISLTGSLLVFEHEIERLFQPKLYHVSAGPVVSYEQALTAAKKAHPKADVQRVYTPDEASTEGVYIFQMKDGKSSFSVYVDPGTGRINGEEGDQSFFTWVLELHRYLLLKDFNGAEITGIIGFLLFFITVSGIYLWWPGIRNWMRGFTFRRSPNTFAKHYNWHKVLGIWSVPFLLVVSLTGALFEYDEAIFGWFGAKPSKSPAKQILVSVPLPEGKKPLDALMRSAEQAVPDAKVIQVRMPAKPKKDQPEGAVEVRMTHGYDPGNGNARVWLDAYSGRVIAKLDAKVDSGLTYQTWLFPLHTGAFGGIVTKVLYAIGGLILPVLAVTGTYMWWFKRRKRKQKQDKTESQAA</sequence>
<organism evidence="1 2">
    <name type="scientific">Aneurinibacillus soli</name>
    <dbReference type="NCBI Taxonomy" id="1500254"/>
    <lineage>
        <taxon>Bacteria</taxon>
        <taxon>Bacillati</taxon>
        <taxon>Bacillota</taxon>
        <taxon>Bacilli</taxon>
        <taxon>Bacillales</taxon>
        <taxon>Paenibacillaceae</taxon>
        <taxon>Aneurinibacillus group</taxon>
        <taxon>Aneurinibacillus</taxon>
    </lineage>
</organism>
<keyword evidence="2" id="KW-1185">Reference proteome</keyword>
<dbReference type="RefSeq" id="WP_096465888.1">
    <property type="nucleotide sequence ID" value="NZ_AP017312.1"/>
</dbReference>
<name>A0A0U5B950_9BACL</name>
<dbReference type="PANTHER" id="PTHR34219">
    <property type="entry name" value="IRON-REGULATED INNER MEMBRANE PROTEIN-RELATED"/>
    <property type="match status" value="1"/>
</dbReference>
<dbReference type="Proteomes" id="UP000217696">
    <property type="component" value="Chromosome"/>
</dbReference>
<evidence type="ECO:0000313" key="2">
    <source>
        <dbReference type="Proteomes" id="UP000217696"/>
    </source>
</evidence>
<dbReference type="AlphaFoldDB" id="A0A0U5B950"/>
<reference evidence="1 2" key="1">
    <citation type="submission" date="2015-12" db="EMBL/GenBank/DDBJ databases">
        <title>Genome sequence of Aneurinibacillus soli.</title>
        <authorList>
            <person name="Lee J.S."/>
            <person name="Lee K.C."/>
            <person name="Kim K.K."/>
            <person name="Lee B.W."/>
        </authorList>
    </citation>
    <scope>NUCLEOTIDE SEQUENCE [LARGE SCALE GENOMIC DNA]</scope>
    <source>
        <strain evidence="1 2">CB4</strain>
    </source>
</reference>
<evidence type="ECO:0000313" key="1">
    <source>
        <dbReference type="EMBL" id="BAU28102.1"/>
    </source>
</evidence>
<gene>
    <name evidence="1" type="ORF">CB4_02276</name>
</gene>
<dbReference type="InterPro" id="IPR005625">
    <property type="entry name" value="PepSY-ass_TM"/>
</dbReference>
<dbReference type="Pfam" id="PF03413">
    <property type="entry name" value="PepSY"/>
    <property type="match status" value="1"/>
</dbReference>
<dbReference type="Pfam" id="PF03929">
    <property type="entry name" value="PepSY_TM"/>
    <property type="match status" value="1"/>
</dbReference>
<dbReference type="InterPro" id="IPR025711">
    <property type="entry name" value="PepSY"/>
</dbReference>
<dbReference type="OrthoDB" id="111691at2"/>
<dbReference type="EMBL" id="AP017312">
    <property type="protein sequence ID" value="BAU28102.1"/>
    <property type="molecule type" value="Genomic_DNA"/>
</dbReference>
<dbReference type="KEGG" id="asoc:CB4_02276"/>
<proteinExistence type="predicted"/>